<dbReference type="SUPFAM" id="SSF47644">
    <property type="entry name" value="Methionine synthase domain"/>
    <property type="match status" value="1"/>
</dbReference>
<dbReference type="InterPro" id="IPR003759">
    <property type="entry name" value="Cbl-bd_cap"/>
</dbReference>
<dbReference type="CDD" id="cd02070">
    <property type="entry name" value="corrinoid_protein_B12-BD"/>
    <property type="match status" value="1"/>
</dbReference>
<dbReference type="GO" id="GO:0031419">
    <property type="term" value="F:cobalamin binding"/>
    <property type="evidence" value="ECO:0007669"/>
    <property type="project" value="InterPro"/>
</dbReference>
<dbReference type="InterPro" id="IPR036594">
    <property type="entry name" value="Meth_synthase_dom"/>
</dbReference>
<evidence type="ECO:0000256" key="2">
    <source>
        <dbReference type="ARBA" id="ARBA00022723"/>
    </source>
</evidence>
<dbReference type="PROSITE" id="PS51332">
    <property type="entry name" value="B12_BINDING"/>
    <property type="match status" value="1"/>
</dbReference>
<dbReference type="RefSeq" id="WP_013381216.1">
    <property type="nucleotide sequence ID" value="NZ_CP171348.1"/>
</dbReference>
<reference evidence="4" key="1">
    <citation type="submission" date="2019-11" db="EMBL/GenBank/DDBJ databases">
        <authorList>
            <person name="Feng L."/>
        </authorList>
    </citation>
    <scope>NUCLEOTIDE SEQUENCE</scope>
    <source>
        <strain evidence="4">ElimosumLFYP34</strain>
    </source>
</reference>
<dbReference type="FunFam" id="3.40.50.280:FF:000003">
    <property type="entry name" value="Dimethylamine methyltransferase corrinoid protein"/>
    <property type="match status" value="1"/>
</dbReference>
<dbReference type="Gene3D" id="3.40.50.280">
    <property type="entry name" value="Cobalamin-binding domain"/>
    <property type="match status" value="1"/>
</dbReference>
<dbReference type="PANTHER" id="PTHR45833:SF1">
    <property type="entry name" value="METHIONINE SYNTHASE"/>
    <property type="match status" value="1"/>
</dbReference>
<gene>
    <name evidence="4" type="primary">metH_1</name>
    <name evidence="4" type="ORF">ELLFYP34_00090</name>
</gene>
<dbReference type="PROSITE" id="PS51337">
    <property type="entry name" value="B12_BINDING_NTER"/>
    <property type="match status" value="1"/>
</dbReference>
<proteinExistence type="inferred from homology"/>
<dbReference type="EMBL" id="CACRTR010000001">
    <property type="protein sequence ID" value="VYT63978.1"/>
    <property type="molecule type" value="Genomic_DNA"/>
</dbReference>
<dbReference type="GO" id="GO:0005829">
    <property type="term" value="C:cytosol"/>
    <property type="evidence" value="ECO:0007669"/>
    <property type="project" value="TreeGrafter"/>
</dbReference>
<dbReference type="GO" id="GO:0032259">
    <property type="term" value="P:methylation"/>
    <property type="evidence" value="ECO:0007669"/>
    <property type="project" value="UniProtKB-KW"/>
</dbReference>
<dbReference type="InterPro" id="IPR036724">
    <property type="entry name" value="Cobalamin-bd_sf"/>
</dbReference>
<keyword evidence="4" id="KW-0808">Transferase</keyword>
<keyword evidence="3" id="KW-0170">Cobalt</keyword>
<dbReference type="PANTHER" id="PTHR45833">
    <property type="entry name" value="METHIONINE SYNTHASE"/>
    <property type="match status" value="1"/>
</dbReference>
<keyword evidence="2" id="KW-0479">Metal-binding</keyword>
<dbReference type="GO" id="GO:0008705">
    <property type="term" value="F:methionine synthase activity"/>
    <property type="evidence" value="ECO:0007669"/>
    <property type="project" value="UniProtKB-EC"/>
</dbReference>
<dbReference type="Gene3D" id="1.10.1240.10">
    <property type="entry name" value="Methionine synthase domain"/>
    <property type="match status" value="1"/>
</dbReference>
<keyword evidence="4" id="KW-0489">Methyltransferase</keyword>
<protein>
    <submittedName>
        <fullName evidence="4">Methionine synthase</fullName>
        <ecNumber evidence="4">2.1.1.13</ecNumber>
    </submittedName>
</protein>
<evidence type="ECO:0000256" key="3">
    <source>
        <dbReference type="ARBA" id="ARBA00023285"/>
    </source>
</evidence>
<dbReference type="AlphaFoldDB" id="A0A6N2YE66"/>
<dbReference type="Pfam" id="PF02607">
    <property type="entry name" value="B12-binding_2"/>
    <property type="match status" value="1"/>
</dbReference>
<dbReference type="GO" id="GO:0050667">
    <property type="term" value="P:homocysteine metabolic process"/>
    <property type="evidence" value="ECO:0007669"/>
    <property type="project" value="TreeGrafter"/>
</dbReference>
<dbReference type="SMART" id="SM01018">
    <property type="entry name" value="B12-binding_2"/>
    <property type="match status" value="1"/>
</dbReference>
<dbReference type="InterPro" id="IPR006158">
    <property type="entry name" value="Cobalamin-bd"/>
</dbReference>
<dbReference type="Pfam" id="PF02310">
    <property type="entry name" value="B12-binding"/>
    <property type="match status" value="1"/>
</dbReference>
<evidence type="ECO:0000313" key="4">
    <source>
        <dbReference type="EMBL" id="VYT63978.1"/>
    </source>
</evidence>
<dbReference type="GO" id="GO:0046653">
    <property type="term" value="P:tetrahydrofolate metabolic process"/>
    <property type="evidence" value="ECO:0007669"/>
    <property type="project" value="TreeGrafter"/>
</dbReference>
<sequence length="211" mass="22327">MEEILKEITDLVVEGEDEEVPKVVQKALDAGIDANVILREGLVTAMDVVGPRMASGDMYVPEVLMCADAMRAGLEILNPILAEGDNASLGKIIIGSVEGDLHDIGKNLVAMMLESSGFEVIDIGINQSTPRFEMAIEEHDPDIVALSALLTTTMPALKETTKALKEKGYRSKILVGGAPVDQAYADEIGADGYAEDGAGAVVCSKQLLNIA</sequence>
<accession>A0A6N2YE66</accession>
<dbReference type="InterPro" id="IPR050554">
    <property type="entry name" value="Met_Synthase/Corrinoid"/>
</dbReference>
<evidence type="ECO:0000256" key="1">
    <source>
        <dbReference type="ARBA" id="ARBA00010854"/>
    </source>
</evidence>
<dbReference type="EC" id="2.1.1.13" evidence="4"/>
<comment type="similarity">
    <text evidence="1">Belongs to the methylamine corrinoid protein family.</text>
</comment>
<dbReference type="GeneID" id="68363937"/>
<dbReference type="SUPFAM" id="SSF52242">
    <property type="entry name" value="Cobalamin (vitamin B12)-binding domain"/>
    <property type="match status" value="1"/>
</dbReference>
<organism evidence="4">
    <name type="scientific">Eubacterium limosum</name>
    <dbReference type="NCBI Taxonomy" id="1736"/>
    <lineage>
        <taxon>Bacteria</taxon>
        <taxon>Bacillati</taxon>
        <taxon>Bacillota</taxon>
        <taxon>Clostridia</taxon>
        <taxon>Eubacteriales</taxon>
        <taxon>Eubacteriaceae</taxon>
        <taxon>Eubacterium</taxon>
    </lineage>
</organism>
<name>A0A6N2YE66_EUBLI</name>
<dbReference type="GO" id="GO:0046872">
    <property type="term" value="F:metal ion binding"/>
    <property type="evidence" value="ECO:0007669"/>
    <property type="project" value="UniProtKB-KW"/>
</dbReference>